<comment type="caution">
    <text evidence="5">The sequence shown here is derived from an EMBL/GenBank/DDBJ whole genome shotgun (WGS) entry which is preliminary data.</text>
</comment>
<evidence type="ECO:0000313" key="6">
    <source>
        <dbReference type="Proteomes" id="UP000436088"/>
    </source>
</evidence>
<name>A0A6A2YJR2_HIBSY</name>
<dbReference type="InterPro" id="IPR011333">
    <property type="entry name" value="SKP1/BTB/POZ_sf"/>
</dbReference>
<reference evidence="5" key="1">
    <citation type="submission" date="2019-09" db="EMBL/GenBank/DDBJ databases">
        <title>Draft genome information of white flower Hibiscus syriacus.</title>
        <authorList>
            <person name="Kim Y.-M."/>
        </authorList>
    </citation>
    <scope>NUCLEOTIDE SEQUENCE [LARGE SCALE GENOMIC DNA]</scope>
    <source>
        <strain evidence="5">YM2019G1</strain>
    </source>
</reference>
<dbReference type="UniPathway" id="UPA00143"/>
<accession>A0A6A2YJR2</accession>
<dbReference type="Gene3D" id="3.30.710.10">
    <property type="entry name" value="Potassium Channel Kv1.1, Chain A"/>
    <property type="match status" value="1"/>
</dbReference>
<dbReference type="InterPro" id="IPR027356">
    <property type="entry name" value="NPH3_dom"/>
</dbReference>
<evidence type="ECO:0000256" key="3">
    <source>
        <dbReference type="PROSITE-ProRule" id="PRU00982"/>
    </source>
</evidence>
<dbReference type="SUPFAM" id="SSF54695">
    <property type="entry name" value="POZ domain"/>
    <property type="match status" value="1"/>
</dbReference>
<comment type="similarity">
    <text evidence="3">Belongs to the NPH3 family.</text>
</comment>
<organism evidence="5 6">
    <name type="scientific">Hibiscus syriacus</name>
    <name type="common">Rose of Sharon</name>
    <dbReference type="NCBI Taxonomy" id="106335"/>
    <lineage>
        <taxon>Eukaryota</taxon>
        <taxon>Viridiplantae</taxon>
        <taxon>Streptophyta</taxon>
        <taxon>Embryophyta</taxon>
        <taxon>Tracheophyta</taxon>
        <taxon>Spermatophyta</taxon>
        <taxon>Magnoliopsida</taxon>
        <taxon>eudicotyledons</taxon>
        <taxon>Gunneridae</taxon>
        <taxon>Pentapetalae</taxon>
        <taxon>rosids</taxon>
        <taxon>malvids</taxon>
        <taxon>Malvales</taxon>
        <taxon>Malvaceae</taxon>
        <taxon>Malvoideae</taxon>
        <taxon>Hibiscus</taxon>
    </lineage>
</organism>
<dbReference type="InterPro" id="IPR043454">
    <property type="entry name" value="NPH3/RPT2-like"/>
</dbReference>
<keyword evidence="6" id="KW-1185">Reference proteome</keyword>
<dbReference type="EMBL" id="VEPZ02001375">
    <property type="protein sequence ID" value="KAE8676764.1"/>
    <property type="molecule type" value="Genomic_DNA"/>
</dbReference>
<evidence type="ECO:0000259" key="4">
    <source>
        <dbReference type="PROSITE" id="PS51649"/>
    </source>
</evidence>
<keyword evidence="2" id="KW-0833">Ubl conjugation pathway</keyword>
<evidence type="ECO:0000313" key="5">
    <source>
        <dbReference type="EMBL" id="KAE8676764.1"/>
    </source>
</evidence>
<evidence type="ECO:0000256" key="2">
    <source>
        <dbReference type="ARBA" id="ARBA00022786"/>
    </source>
</evidence>
<proteinExistence type="inferred from homology"/>
<dbReference type="PROSITE" id="PS51649">
    <property type="entry name" value="NPH3"/>
    <property type="match status" value="1"/>
</dbReference>
<dbReference type="Pfam" id="PF03000">
    <property type="entry name" value="NPH3"/>
    <property type="match status" value="1"/>
</dbReference>
<dbReference type="PANTHER" id="PTHR32370">
    <property type="entry name" value="OS12G0117600 PROTEIN"/>
    <property type="match status" value="1"/>
</dbReference>
<dbReference type="GO" id="GO:0016567">
    <property type="term" value="P:protein ubiquitination"/>
    <property type="evidence" value="ECO:0007669"/>
    <property type="project" value="UniProtKB-UniPathway"/>
</dbReference>
<gene>
    <name evidence="5" type="ORF">F3Y22_tig00111582pilonHSYRG01043</name>
</gene>
<protein>
    <submittedName>
        <fullName evidence="5">BTB/POZ domain-containing protein</fullName>
    </submittedName>
</protein>
<comment type="pathway">
    <text evidence="1">Protein modification; protein ubiquitination.</text>
</comment>
<sequence>MGMPISDVSSDLKIEIGASSFSLHKFPQVSWSGRIRKLLVDAKDAKISRINLSYFPGGPEAFELVAKFCYGIDVEITLLNVAVLRCVSRYLEMGEEFAEKNLEARTEAYLKDVVLLNISSTIAVLHRCENLLPISEEINLVNRVINAIANNACKEQLTSGLLEVDHNFPSKAMSNTELETPSDWRGKSLAVLNIEFFKRVLLALKSKGLRQDTICKILINYTHNSLQSLVIRDHHLLTANSIEEESGPHGISLEFTEIAIASLLSTSCKLDLERRTGLQLDQAILEDIPANSHGNNHTSVYDTETVLRIFSIFLNLGDADDDEDNPLRDEIEMAYDFDDLGSPKQSSILKVSKLLDSYLAEVVVDTNLSPLKFIALVELLPDHACIVSDGLYRAVDNFLMLEVEKCGLKE</sequence>
<dbReference type="AlphaFoldDB" id="A0A6A2YJR2"/>
<dbReference type="Proteomes" id="UP000436088">
    <property type="component" value="Unassembled WGS sequence"/>
</dbReference>
<feature type="domain" description="NPH3" evidence="4">
    <location>
        <begin position="183"/>
        <end position="410"/>
    </location>
</feature>
<evidence type="ECO:0000256" key="1">
    <source>
        <dbReference type="ARBA" id="ARBA00004906"/>
    </source>
</evidence>